<accession>A0A4P7LIW7</accession>
<dbReference type="PANTHER" id="PTHR34408">
    <property type="entry name" value="FAMILY PROTEIN, PUTATIVE-RELATED"/>
    <property type="match status" value="1"/>
</dbReference>
<feature type="domain" description="Glycoside hydrolase family 19 catalytic" evidence="1">
    <location>
        <begin position="118"/>
        <end position="172"/>
    </location>
</feature>
<keyword evidence="2" id="KW-0378">Hydrolase</keyword>
<dbReference type="GO" id="GO:0016998">
    <property type="term" value="P:cell wall macromolecule catabolic process"/>
    <property type="evidence" value="ECO:0007669"/>
    <property type="project" value="InterPro"/>
</dbReference>
<dbReference type="AlphaFoldDB" id="A0A4P7LIW7"/>
<dbReference type="GO" id="GO:0006032">
    <property type="term" value="P:chitin catabolic process"/>
    <property type="evidence" value="ECO:0007669"/>
    <property type="project" value="InterPro"/>
</dbReference>
<dbReference type="RefSeq" id="WP_135707329.1">
    <property type="nucleotide sequence ID" value="NZ_CP038638.1"/>
</dbReference>
<dbReference type="InterPro" id="IPR052354">
    <property type="entry name" value="Cell_Wall_Dynamics_Protein"/>
</dbReference>
<geneLocation type="plasmid" evidence="2">
    <name>unnamed3</name>
</geneLocation>
<dbReference type="OrthoDB" id="1242806at2"/>
<proteinExistence type="predicted"/>
<organism evidence="2 3">
    <name type="scientific">Cupriavidus oxalaticus</name>
    <dbReference type="NCBI Taxonomy" id="96344"/>
    <lineage>
        <taxon>Bacteria</taxon>
        <taxon>Pseudomonadati</taxon>
        <taxon>Pseudomonadota</taxon>
        <taxon>Betaproteobacteria</taxon>
        <taxon>Burkholderiales</taxon>
        <taxon>Burkholderiaceae</taxon>
        <taxon>Cupriavidus</taxon>
    </lineage>
</organism>
<dbReference type="Proteomes" id="UP000295294">
    <property type="component" value="Plasmid unnamed3"/>
</dbReference>
<keyword evidence="2" id="KW-0614">Plasmid</keyword>
<dbReference type="InterPro" id="IPR000726">
    <property type="entry name" value="Glyco_hydro_19_cat"/>
</dbReference>
<dbReference type="GO" id="GO:0004568">
    <property type="term" value="F:chitinase activity"/>
    <property type="evidence" value="ECO:0007669"/>
    <property type="project" value="InterPro"/>
</dbReference>
<dbReference type="SUPFAM" id="SSF53955">
    <property type="entry name" value="Lysozyme-like"/>
    <property type="match status" value="1"/>
</dbReference>
<dbReference type="PANTHER" id="PTHR34408:SF1">
    <property type="entry name" value="GLYCOSYL HYDROLASE FAMILY 19 DOMAIN-CONTAINING PROTEIN HI_1415"/>
    <property type="match status" value="1"/>
</dbReference>
<evidence type="ECO:0000259" key="1">
    <source>
        <dbReference type="Pfam" id="PF00182"/>
    </source>
</evidence>
<protein>
    <submittedName>
        <fullName evidence="2">Glycoside hydrolase family 19 protein</fullName>
    </submittedName>
</protein>
<name>A0A4P7LIW7_9BURK</name>
<evidence type="ECO:0000313" key="2">
    <source>
        <dbReference type="EMBL" id="QBY56164.1"/>
    </source>
</evidence>
<dbReference type="Pfam" id="PF00182">
    <property type="entry name" value="Glyco_hydro_19"/>
    <property type="match status" value="1"/>
</dbReference>
<gene>
    <name evidence="2" type="ORF">E0W60_34475</name>
</gene>
<dbReference type="KEGG" id="cox:E0W60_34475"/>
<dbReference type="InterPro" id="IPR023346">
    <property type="entry name" value="Lysozyme-like_dom_sf"/>
</dbReference>
<dbReference type="Gene3D" id="1.10.530.10">
    <property type="match status" value="1"/>
</dbReference>
<reference evidence="2 3" key="1">
    <citation type="submission" date="2019-03" db="EMBL/GenBank/DDBJ databases">
        <title>Efficiently degradation of phenoxyalkanoic acid herbicides by Cupriavidus oxalaticus strain X32.</title>
        <authorList>
            <person name="Sheng X."/>
        </authorList>
    </citation>
    <scope>NUCLEOTIDE SEQUENCE [LARGE SCALE GENOMIC DNA]</scope>
    <source>
        <strain evidence="2 3">X32</strain>
        <plasmid evidence="2 3">unnamed3</plasmid>
    </source>
</reference>
<sequence length="213" mass="23562">MDKRTFRAAAGISEALADRWFPHVDAALFEFGILRPNRVAAWVAQVGHESLSFERLQESFDYKPQGLIDTFGKRMPAAIAATLGRQPGERVVPVERQQRIASIVYAGRFGNGDAASGDGWRFAGHGLKQITFRANHEACGHALGVDLISHPELLTTDDALAARSAAWFWYANGCNQLADAGDFKGLTRRINGGEIGLAKREERWERAKQFIHD</sequence>
<dbReference type="EMBL" id="CP038638">
    <property type="protein sequence ID" value="QBY56164.1"/>
    <property type="molecule type" value="Genomic_DNA"/>
</dbReference>
<evidence type="ECO:0000313" key="3">
    <source>
        <dbReference type="Proteomes" id="UP000295294"/>
    </source>
</evidence>